<comment type="caution">
    <text evidence="1">The sequence shown here is derived from an EMBL/GenBank/DDBJ whole genome shotgun (WGS) entry which is preliminary data.</text>
</comment>
<dbReference type="Proteomes" id="UP001610444">
    <property type="component" value="Unassembled WGS sequence"/>
</dbReference>
<dbReference type="GeneID" id="98159826"/>
<proteinExistence type="predicted"/>
<evidence type="ECO:0008006" key="3">
    <source>
        <dbReference type="Google" id="ProtNLM"/>
    </source>
</evidence>
<reference evidence="1 2" key="1">
    <citation type="submission" date="2024-07" db="EMBL/GenBank/DDBJ databases">
        <title>Section-level genome sequencing and comparative genomics of Aspergillus sections Usti and Cavernicolus.</title>
        <authorList>
            <consortium name="Lawrence Berkeley National Laboratory"/>
            <person name="Nybo J.L."/>
            <person name="Vesth T.C."/>
            <person name="Theobald S."/>
            <person name="Frisvad J.C."/>
            <person name="Larsen T.O."/>
            <person name="Kjaerboelling I."/>
            <person name="Rothschild-Mancinelli K."/>
            <person name="Lyhne E.K."/>
            <person name="Kogle M.E."/>
            <person name="Barry K."/>
            <person name="Clum A."/>
            <person name="Na H."/>
            <person name="Ledsgaard L."/>
            <person name="Lin J."/>
            <person name="Lipzen A."/>
            <person name="Kuo A."/>
            <person name="Riley R."/>
            <person name="Mondo S."/>
            <person name="LaButti K."/>
            <person name="Haridas S."/>
            <person name="Pangalinan J."/>
            <person name="Salamov A.A."/>
            <person name="Simmons B.A."/>
            <person name="Magnuson J.K."/>
            <person name="Chen J."/>
            <person name="Drula E."/>
            <person name="Henrissat B."/>
            <person name="Wiebenga A."/>
            <person name="Lubbers R.J."/>
            <person name="Gomes A.C."/>
            <person name="Macurrencykelacurrency M.R."/>
            <person name="Stajich J."/>
            <person name="Grigoriev I.V."/>
            <person name="Mortensen U.H."/>
            <person name="De vries R.P."/>
            <person name="Baker S.E."/>
            <person name="Andersen M.R."/>
        </authorList>
    </citation>
    <scope>NUCLEOTIDE SEQUENCE [LARGE SCALE GENOMIC DNA]</scope>
    <source>
        <strain evidence="1 2">CBS 756.74</strain>
    </source>
</reference>
<dbReference type="EMBL" id="JBFXLR010000007">
    <property type="protein sequence ID" value="KAL2856785.1"/>
    <property type="molecule type" value="Genomic_DNA"/>
</dbReference>
<dbReference type="RefSeq" id="XP_070902649.1">
    <property type="nucleotide sequence ID" value="XM_071044662.1"/>
</dbReference>
<protein>
    <recommendedName>
        <fullName evidence="3">HNH nuclease domain-containing protein</fullName>
    </recommendedName>
</protein>
<name>A0ABR4KWY1_9EURO</name>
<sequence length="184" mass="21415">MHALVDRSWPWGYFIYRTTYASDEDWTSGLAKLERWFHSMLCRIKYEGAAGQLIADGFRNVIINDKDRLDSVSVETVLVRHQNWVESHGLSRYSNLRFGCCLMIDEQCLRSILASPDPYKEPTEAPMGYINILDMDHDPVAEDYDEGPFYEGCMRLIWMRLPLMHLRARISRSVSSRQSLDFPA</sequence>
<organism evidence="1 2">
    <name type="scientific">Aspergillus pseudodeflectus</name>
    <dbReference type="NCBI Taxonomy" id="176178"/>
    <lineage>
        <taxon>Eukaryota</taxon>
        <taxon>Fungi</taxon>
        <taxon>Dikarya</taxon>
        <taxon>Ascomycota</taxon>
        <taxon>Pezizomycotina</taxon>
        <taxon>Eurotiomycetes</taxon>
        <taxon>Eurotiomycetidae</taxon>
        <taxon>Eurotiales</taxon>
        <taxon>Aspergillaceae</taxon>
        <taxon>Aspergillus</taxon>
        <taxon>Aspergillus subgen. Nidulantes</taxon>
    </lineage>
</organism>
<gene>
    <name evidence="1" type="ORF">BJX68DRAFT_263322</name>
</gene>
<accession>A0ABR4KWY1</accession>
<evidence type="ECO:0000313" key="1">
    <source>
        <dbReference type="EMBL" id="KAL2856785.1"/>
    </source>
</evidence>
<evidence type="ECO:0000313" key="2">
    <source>
        <dbReference type="Proteomes" id="UP001610444"/>
    </source>
</evidence>
<keyword evidence="2" id="KW-1185">Reference proteome</keyword>